<feature type="domain" description="OmpA-like" evidence="2">
    <location>
        <begin position="245"/>
        <end position="371"/>
    </location>
</feature>
<dbReference type="PROSITE" id="PS51123">
    <property type="entry name" value="OMPA_2"/>
    <property type="match status" value="1"/>
</dbReference>
<evidence type="ECO:0000256" key="1">
    <source>
        <dbReference type="PROSITE-ProRule" id="PRU00473"/>
    </source>
</evidence>
<evidence type="ECO:0000313" key="3">
    <source>
        <dbReference type="EMBL" id="QDV32632.1"/>
    </source>
</evidence>
<dbReference type="PANTHER" id="PTHR33371:SF4">
    <property type="entry name" value="INTERMEMBRANE PHOSPHOLIPID TRANSPORT SYSTEM BINDING PROTEIN MLAD"/>
    <property type="match status" value="1"/>
</dbReference>
<dbReference type="InterPro" id="IPR003399">
    <property type="entry name" value="Mce/MlaD"/>
</dbReference>
<organism evidence="3 4">
    <name type="scientific">Tautonia plasticadhaerens</name>
    <dbReference type="NCBI Taxonomy" id="2527974"/>
    <lineage>
        <taxon>Bacteria</taxon>
        <taxon>Pseudomonadati</taxon>
        <taxon>Planctomycetota</taxon>
        <taxon>Planctomycetia</taxon>
        <taxon>Isosphaerales</taxon>
        <taxon>Isosphaeraceae</taxon>
        <taxon>Tautonia</taxon>
    </lineage>
</organism>
<dbReference type="KEGG" id="tpla:ElP_04670"/>
<evidence type="ECO:0000313" key="4">
    <source>
        <dbReference type="Proteomes" id="UP000317835"/>
    </source>
</evidence>
<dbReference type="RefSeq" id="WP_145266872.1">
    <property type="nucleotide sequence ID" value="NZ_CP036426.1"/>
</dbReference>
<gene>
    <name evidence="3" type="ORF">ElP_04670</name>
</gene>
<dbReference type="SUPFAM" id="SSF103088">
    <property type="entry name" value="OmpA-like"/>
    <property type="match status" value="1"/>
</dbReference>
<evidence type="ECO:0000259" key="2">
    <source>
        <dbReference type="PROSITE" id="PS51123"/>
    </source>
</evidence>
<dbReference type="EMBL" id="CP036426">
    <property type="protein sequence ID" value="QDV32632.1"/>
    <property type="molecule type" value="Genomic_DNA"/>
</dbReference>
<dbReference type="Pfam" id="PF02470">
    <property type="entry name" value="MlaD"/>
    <property type="match status" value="1"/>
</dbReference>
<keyword evidence="1" id="KW-0472">Membrane</keyword>
<name>A0A518GVK8_9BACT</name>
<sequence length="372" mass="40493">MRREIGPIRALASGVFCLGILGLAGFGAVQVASKNWQVQDTYRLLAEFESVAGLEPGGRVFVQGVDAGVVEGIEPPDEPGRPVRLVLRVDARLRPLIRTDAEARIVTQGVVGARVVEISPGSPGAEVLPEGGLVRSVPPIELADLMREATDALARVDAVADEAERGLAEVNAIASSIRGGEGTIGRLLTDDEPVDRLVSLTDRGERTLTDLQDNLDAIKNTWPISRYFTRRGYDDRELALYRPNSDRYAMTLSESDLFEPGRAMLTEPGRGRLDEVAKWTKEHLTKQTDVIVAAYTDGALDDLLAERLTQQQAEAVRRYLVDSHGLDSAGWFRSRTVAAVGFGRHRPQIPSADPQSGGPDRRVEIILFTPQA</sequence>
<dbReference type="PANTHER" id="PTHR33371">
    <property type="entry name" value="INTERMEMBRANE PHOSPHOLIPID TRANSPORT SYSTEM BINDING PROTEIN MLAD-RELATED"/>
    <property type="match status" value="1"/>
</dbReference>
<dbReference type="InterPro" id="IPR036737">
    <property type="entry name" value="OmpA-like_sf"/>
</dbReference>
<dbReference type="Proteomes" id="UP000317835">
    <property type="component" value="Chromosome"/>
</dbReference>
<dbReference type="AlphaFoldDB" id="A0A518GVK8"/>
<dbReference type="InterPro" id="IPR052336">
    <property type="entry name" value="MlaD_Phospholipid_Transporter"/>
</dbReference>
<dbReference type="OrthoDB" id="9769132at2"/>
<dbReference type="Pfam" id="PF00691">
    <property type="entry name" value="OmpA"/>
    <property type="match status" value="1"/>
</dbReference>
<reference evidence="3 4" key="1">
    <citation type="submission" date="2019-02" db="EMBL/GenBank/DDBJ databases">
        <title>Deep-cultivation of Planctomycetes and their phenomic and genomic characterization uncovers novel biology.</title>
        <authorList>
            <person name="Wiegand S."/>
            <person name="Jogler M."/>
            <person name="Boedeker C."/>
            <person name="Pinto D."/>
            <person name="Vollmers J."/>
            <person name="Rivas-Marin E."/>
            <person name="Kohn T."/>
            <person name="Peeters S.H."/>
            <person name="Heuer A."/>
            <person name="Rast P."/>
            <person name="Oberbeckmann S."/>
            <person name="Bunk B."/>
            <person name="Jeske O."/>
            <person name="Meyerdierks A."/>
            <person name="Storesund J.E."/>
            <person name="Kallscheuer N."/>
            <person name="Luecker S."/>
            <person name="Lage O.M."/>
            <person name="Pohl T."/>
            <person name="Merkel B.J."/>
            <person name="Hornburger P."/>
            <person name="Mueller R.-W."/>
            <person name="Bruemmer F."/>
            <person name="Labrenz M."/>
            <person name="Spormann A.M."/>
            <person name="Op den Camp H."/>
            <person name="Overmann J."/>
            <person name="Amann R."/>
            <person name="Jetten M.S.M."/>
            <person name="Mascher T."/>
            <person name="Medema M.H."/>
            <person name="Devos D.P."/>
            <person name="Kaster A.-K."/>
            <person name="Ovreas L."/>
            <person name="Rohde M."/>
            <person name="Galperin M.Y."/>
            <person name="Jogler C."/>
        </authorList>
    </citation>
    <scope>NUCLEOTIDE SEQUENCE [LARGE SCALE GENOMIC DNA]</scope>
    <source>
        <strain evidence="3 4">ElP</strain>
    </source>
</reference>
<protein>
    <submittedName>
        <fullName evidence="3">OmpA family protein</fullName>
    </submittedName>
</protein>
<proteinExistence type="predicted"/>
<keyword evidence="4" id="KW-1185">Reference proteome</keyword>
<dbReference type="GO" id="GO:0016020">
    <property type="term" value="C:membrane"/>
    <property type="evidence" value="ECO:0007669"/>
    <property type="project" value="UniProtKB-UniRule"/>
</dbReference>
<accession>A0A518GVK8</accession>
<dbReference type="Gene3D" id="3.30.1330.60">
    <property type="entry name" value="OmpA-like domain"/>
    <property type="match status" value="1"/>
</dbReference>
<dbReference type="InterPro" id="IPR006665">
    <property type="entry name" value="OmpA-like"/>
</dbReference>